<dbReference type="EMBL" id="FNQR01000009">
    <property type="protein sequence ID" value="SEA87679.1"/>
    <property type="molecule type" value="Genomic_DNA"/>
</dbReference>
<name>A0A1H4ES22_9BACI</name>
<gene>
    <name evidence="1" type="ORF">SAMN05421743_109201</name>
</gene>
<proteinExistence type="predicted"/>
<protein>
    <submittedName>
        <fullName evidence="1">Uncharacterized protein</fullName>
    </submittedName>
</protein>
<dbReference type="Proteomes" id="UP000198584">
    <property type="component" value="Unassembled WGS sequence"/>
</dbReference>
<evidence type="ECO:0000313" key="1">
    <source>
        <dbReference type="EMBL" id="SEA87679.1"/>
    </source>
</evidence>
<sequence>MKKGTLYFFLAALVTIVGYAITSRTLEDTRDFR</sequence>
<reference evidence="1 2" key="1">
    <citation type="submission" date="2016-10" db="EMBL/GenBank/DDBJ databases">
        <authorList>
            <person name="de Groot N.N."/>
        </authorList>
    </citation>
    <scope>NUCLEOTIDE SEQUENCE [LARGE SCALE GENOMIC DNA]</scope>
    <source>
        <strain evidence="1 2">CCM7597</strain>
    </source>
</reference>
<accession>A0A1H4ES22</accession>
<evidence type="ECO:0000313" key="2">
    <source>
        <dbReference type="Proteomes" id="UP000198584"/>
    </source>
</evidence>
<keyword evidence="2" id="KW-1185">Reference proteome</keyword>
<dbReference type="AlphaFoldDB" id="A0A1H4ES22"/>
<organism evidence="1 2">
    <name type="scientific">Thalassobacillus cyri</name>
    <dbReference type="NCBI Taxonomy" id="571932"/>
    <lineage>
        <taxon>Bacteria</taxon>
        <taxon>Bacillati</taxon>
        <taxon>Bacillota</taxon>
        <taxon>Bacilli</taxon>
        <taxon>Bacillales</taxon>
        <taxon>Bacillaceae</taxon>
        <taxon>Thalassobacillus</taxon>
    </lineage>
</organism>